<dbReference type="GO" id="GO:0070052">
    <property type="term" value="F:collagen V binding"/>
    <property type="evidence" value="ECO:0007669"/>
    <property type="project" value="TreeGrafter"/>
</dbReference>
<dbReference type="Pfam" id="PF13855">
    <property type="entry name" value="LRR_8"/>
    <property type="match status" value="4"/>
</dbReference>
<dbReference type="SMART" id="SM00369">
    <property type="entry name" value="LRR_TYP"/>
    <property type="match status" value="12"/>
</dbReference>
<keyword evidence="5" id="KW-1185">Reference proteome</keyword>
<feature type="region of interest" description="Disordered" evidence="3">
    <location>
        <begin position="378"/>
        <end position="463"/>
    </location>
</feature>
<organism evidence="5 6">
    <name type="scientific">Pogona vitticeps</name>
    <name type="common">central bearded dragon</name>
    <dbReference type="NCBI Taxonomy" id="103695"/>
    <lineage>
        <taxon>Eukaryota</taxon>
        <taxon>Metazoa</taxon>
        <taxon>Chordata</taxon>
        <taxon>Craniata</taxon>
        <taxon>Vertebrata</taxon>
        <taxon>Euteleostomi</taxon>
        <taxon>Lepidosauria</taxon>
        <taxon>Squamata</taxon>
        <taxon>Bifurcata</taxon>
        <taxon>Unidentata</taxon>
        <taxon>Episquamata</taxon>
        <taxon>Toxicofera</taxon>
        <taxon>Iguania</taxon>
        <taxon>Acrodonta</taxon>
        <taxon>Agamidae</taxon>
        <taxon>Amphibolurinae</taxon>
        <taxon>Pogona</taxon>
    </lineage>
</organism>
<proteinExistence type="predicted"/>
<dbReference type="PROSITE" id="PS51450">
    <property type="entry name" value="LRR"/>
    <property type="match status" value="7"/>
</dbReference>
<dbReference type="Pfam" id="PF13516">
    <property type="entry name" value="LRR_6"/>
    <property type="match status" value="1"/>
</dbReference>
<dbReference type="InParanoid" id="A0A6J0TRF0"/>
<dbReference type="InterPro" id="IPR003591">
    <property type="entry name" value="Leu-rich_rpt_typical-subtyp"/>
</dbReference>
<sequence>MQLFALAVIALALWPPSGWAARKKPESPVEDSGSPSAPALIVPAHPAKGRKQLAAGELILGKGVAEETSKSGAGVESVAGEEKVPHKGRKFSILKNSVLRRKVPALPHLDGQNLGKGAVAKKEELAKHGKKVLETKKINTSSTVAKPEIPGPETNFSVDQPSLIHHAKKRPVKGDIATHRTKAKQGYIIVQRNATQAQTRKVPGLTQRNESQAHSGLADKSAIRIKERKEARVLHSNVSQALLPKENLPPQRNANKPSSRRDHSIQHRNASHTLMWKEHHALTRNSTQAQGAKETRFLHKNSSRTLTGKQHSLSSTNISWISPGQKQVIFQRNGNQTQTNKKFRHKNDSRVLEGKKLGTTHRNTSQVEARKGPISFHKNASWAVPQTKLSPSFKGASQSLPRKRHNTHQRNISWAEVNKEHRPSQRNASWALPRKDSSSSHRNVSRKAAGAKYSAPHRNGGQIRAEKVASISFRHATHTETVKEQRPSRKNVFQAGTPRWRLTEPRERGEPIMPSLPTTCLLSEHAIACGNARLKHVPRLSDSALKTLYLAENEITSIPAGIFLGLPSLEWLDLSKNKLDSEGLHPGAFKNLTKLKRLNLDGNQLTKIPALPSSLQELKLNDNNLEGLQRHSFQGLFKLLTLELEGNQLHDGNVLPTTFKPLGGLTYLRLDHNRFRAIPSGLPPSLRELHLDSNHIEEVAESVLNKTVNLTVLVLSNNKLQEDRIAPRAWIDHPKLEALDLSHNLLVHVPSFLPRHLKQLTLHHNRIERIPGYVFAHMKPGLEFLHLSHNVLRDDGIDAVSFLGLHHSLAELLLDNNQLQSIPRGILNLRGLQVLRLSHNCIRHVPLNSVCDTRVAEDSNIVSMHLENNLIDRRRIPPTAFSCIKAYHSVVLRPQQNEEEDY</sequence>
<dbReference type="GeneID" id="110078660"/>
<dbReference type="SMART" id="SM00364">
    <property type="entry name" value="LRR_BAC"/>
    <property type="match status" value="8"/>
</dbReference>
<keyword evidence="2" id="KW-0677">Repeat</keyword>
<dbReference type="PANTHER" id="PTHR46544">
    <property type="entry name" value="EXTRACELLULAR MATRIX PROTEIN 2-RELATED"/>
    <property type="match status" value="1"/>
</dbReference>
<feature type="signal peptide" evidence="4">
    <location>
        <begin position="1"/>
        <end position="20"/>
    </location>
</feature>
<evidence type="ECO:0000313" key="6">
    <source>
        <dbReference type="RefSeq" id="XP_020648709.2"/>
    </source>
</evidence>
<dbReference type="AlphaFoldDB" id="A0A6J0TRF0"/>
<feature type="region of interest" description="Disordered" evidence="3">
    <location>
        <begin position="284"/>
        <end position="319"/>
    </location>
</feature>
<dbReference type="InterPro" id="IPR032675">
    <property type="entry name" value="LRR_dom_sf"/>
</dbReference>
<evidence type="ECO:0008006" key="7">
    <source>
        <dbReference type="Google" id="ProtNLM"/>
    </source>
</evidence>
<protein>
    <recommendedName>
        <fullName evidence="7">Extracellular matrix protein 2-like</fullName>
    </recommendedName>
</protein>
<reference evidence="6" key="2">
    <citation type="submission" date="2025-08" db="UniProtKB">
        <authorList>
            <consortium name="RefSeq"/>
        </authorList>
    </citation>
    <scope>IDENTIFICATION</scope>
</reference>
<dbReference type="GO" id="GO:0030198">
    <property type="term" value="P:extracellular matrix organization"/>
    <property type="evidence" value="ECO:0007669"/>
    <property type="project" value="TreeGrafter"/>
</dbReference>
<gene>
    <name evidence="6" type="primary">LOC110078660</name>
</gene>
<dbReference type="RefSeq" id="XP_020648709.2">
    <property type="nucleotide sequence ID" value="XM_020793050.2"/>
</dbReference>
<keyword evidence="1" id="KW-0433">Leucine-rich repeat</keyword>
<evidence type="ECO:0000256" key="4">
    <source>
        <dbReference type="SAM" id="SignalP"/>
    </source>
</evidence>
<dbReference type="GO" id="GO:0031012">
    <property type="term" value="C:extracellular matrix"/>
    <property type="evidence" value="ECO:0007669"/>
    <property type="project" value="TreeGrafter"/>
</dbReference>
<feature type="chain" id="PRO_5045669127" description="Extracellular matrix protein 2-like" evidence="4">
    <location>
        <begin position="21"/>
        <end position="902"/>
    </location>
</feature>
<evidence type="ECO:0000256" key="3">
    <source>
        <dbReference type="SAM" id="MobiDB-lite"/>
    </source>
</evidence>
<accession>A0A6J0TRF0</accession>
<dbReference type="GO" id="GO:0010811">
    <property type="term" value="P:positive regulation of cell-substrate adhesion"/>
    <property type="evidence" value="ECO:0007669"/>
    <property type="project" value="TreeGrafter"/>
</dbReference>
<feature type="compositionally biased region" description="Polar residues" evidence="3">
    <location>
        <begin position="303"/>
        <end position="319"/>
    </location>
</feature>
<evidence type="ECO:0000256" key="2">
    <source>
        <dbReference type="ARBA" id="ARBA00022737"/>
    </source>
</evidence>
<dbReference type="InterPro" id="IPR001611">
    <property type="entry name" value="Leu-rich_rpt"/>
</dbReference>
<keyword evidence="4" id="KW-0732">Signal</keyword>
<dbReference type="GO" id="GO:0008201">
    <property type="term" value="F:heparin binding"/>
    <property type="evidence" value="ECO:0007669"/>
    <property type="project" value="TreeGrafter"/>
</dbReference>
<dbReference type="Gene3D" id="3.80.10.10">
    <property type="entry name" value="Ribonuclease Inhibitor"/>
    <property type="match status" value="2"/>
</dbReference>
<dbReference type="OrthoDB" id="676979at2759"/>
<evidence type="ECO:0000313" key="5">
    <source>
        <dbReference type="Proteomes" id="UP001652642"/>
    </source>
</evidence>
<feature type="region of interest" description="Disordered" evidence="3">
    <location>
        <begin position="198"/>
        <end position="223"/>
    </location>
</feature>
<feature type="compositionally biased region" description="Polar residues" evidence="3">
    <location>
        <begin position="387"/>
        <end position="400"/>
    </location>
</feature>
<dbReference type="SUPFAM" id="SSF52058">
    <property type="entry name" value="L domain-like"/>
    <property type="match status" value="1"/>
</dbReference>
<dbReference type="KEGG" id="pvt:110078660"/>
<evidence type="ECO:0000256" key="1">
    <source>
        <dbReference type="ARBA" id="ARBA00022614"/>
    </source>
</evidence>
<feature type="region of interest" description="Disordered" evidence="3">
    <location>
        <begin position="235"/>
        <end position="266"/>
    </location>
</feature>
<dbReference type="InterPro" id="IPR043184">
    <property type="entry name" value="ECM2"/>
</dbReference>
<name>A0A6J0TRF0_9SAUR</name>
<reference evidence="5" key="1">
    <citation type="submission" date="2025-05" db="UniProtKB">
        <authorList>
            <consortium name="RefSeq"/>
        </authorList>
    </citation>
    <scope>NUCLEOTIDE SEQUENCE [LARGE SCALE GENOMIC DNA]</scope>
</reference>
<dbReference type="Proteomes" id="UP001652642">
    <property type="component" value="Chromosome 2"/>
</dbReference>
<dbReference type="PANTHER" id="PTHR46544:SF2">
    <property type="entry name" value="EXTRACELLULAR MATRIX PROTEIN 2-RELATED"/>
    <property type="match status" value="1"/>
</dbReference>